<dbReference type="AlphaFoldDB" id="A0A318LDA0"/>
<protein>
    <submittedName>
        <fullName evidence="2">Uncharacterized protein</fullName>
    </submittedName>
</protein>
<dbReference type="EMBL" id="MASU01000022">
    <property type="protein sequence ID" value="PXY18270.1"/>
    <property type="molecule type" value="Genomic_DNA"/>
</dbReference>
<sequence length="247" mass="26714">MESWDPDGVARLESIRDMLGEVGLTDFLREEIGAVWTANRDRHEPEELYDDSWTLASQSSRNLANRILARVQGDDRWRSAGVSASKEHNATVLHLPGCEIRMVKAPARAGRRPGFASDFEWSSGARLDAASRNHAVYAAMAPMLGMASLFEVEQPDGVHPVHACRDVFAVWAGDLTSGLTAGWFGLPTTGPDRWIAVVPAWWDEPNPGSVSTDEVTPQPDSGPSFGSGVAPTPSVTLKPQTGKGNPQ</sequence>
<dbReference type="Proteomes" id="UP000247892">
    <property type="component" value="Unassembled WGS sequence"/>
</dbReference>
<gene>
    <name evidence="2" type="ORF">BA062_36100</name>
</gene>
<feature type="region of interest" description="Disordered" evidence="1">
    <location>
        <begin position="205"/>
        <end position="247"/>
    </location>
</feature>
<keyword evidence="3" id="KW-1185">Reference proteome</keyword>
<accession>A0A318LDA0</accession>
<evidence type="ECO:0000313" key="3">
    <source>
        <dbReference type="Proteomes" id="UP000247892"/>
    </source>
</evidence>
<evidence type="ECO:0000256" key="1">
    <source>
        <dbReference type="SAM" id="MobiDB-lite"/>
    </source>
</evidence>
<name>A0A318LDA0_9PSEU</name>
<organism evidence="2 3">
    <name type="scientific">Prauserella flavalba</name>
    <dbReference type="NCBI Taxonomy" id="1477506"/>
    <lineage>
        <taxon>Bacteria</taxon>
        <taxon>Bacillati</taxon>
        <taxon>Actinomycetota</taxon>
        <taxon>Actinomycetes</taxon>
        <taxon>Pseudonocardiales</taxon>
        <taxon>Pseudonocardiaceae</taxon>
        <taxon>Prauserella</taxon>
    </lineage>
</organism>
<feature type="compositionally biased region" description="Polar residues" evidence="1">
    <location>
        <begin position="208"/>
        <end position="221"/>
    </location>
</feature>
<reference evidence="2 3" key="1">
    <citation type="submission" date="2016-07" db="EMBL/GenBank/DDBJ databases">
        <title>Draft genome sequence of Prauserella sp. YIM 121212, isolated from alkaline soil.</title>
        <authorList>
            <person name="Ruckert C."/>
            <person name="Albersmeier A."/>
            <person name="Jiang C.-L."/>
            <person name="Jiang Y."/>
            <person name="Kalinowski J."/>
            <person name="Schneider O."/>
            <person name="Winkler A."/>
            <person name="Zotchev S.B."/>
        </authorList>
    </citation>
    <scope>NUCLEOTIDE SEQUENCE [LARGE SCALE GENOMIC DNA]</scope>
    <source>
        <strain evidence="2 3">YIM 121212</strain>
    </source>
</reference>
<feature type="compositionally biased region" description="Polar residues" evidence="1">
    <location>
        <begin position="233"/>
        <end position="247"/>
    </location>
</feature>
<evidence type="ECO:0000313" key="2">
    <source>
        <dbReference type="EMBL" id="PXY18270.1"/>
    </source>
</evidence>
<proteinExistence type="predicted"/>
<comment type="caution">
    <text evidence="2">The sequence shown here is derived from an EMBL/GenBank/DDBJ whole genome shotgun (WGS) entry which is preliminary data.</text>
</comment>